<dbReference type="Proteomes" id="UP001278571">
    <property type="component" value="Unassembled WGS sequence"/>
</dbReference>
<dbReference type="RefSeq" id="WP_319008161.1">
    <property type="nucleotide sequence ID" value="NZ_JAWJZF010000237.1"/>
</dbReference>
<evidence type="ECO:0000256" key="2">
    <source>
        <dbReference type="ARBA" id="ARBA00023315"/>
    </source>
</evidence>
<dbReference type="EMBL" id="JAWJZF010000237">
    <property type="protein sequence ID" value="MDX2291616.1"/>
    <property type="molecule type" value="Genomic_DNA"/>
</dbReference>
<dbReference type="Pfam" id="PF08541">
    <property type="entry name" value="ACP_syn_III_C"/>
    <property type="match status" value="1"/>
</dbReference>
<proteinExistence type="predicted"/>
<name>A0ABU4K1J5_9ACTN</name>
<evidence type="ECO:0000313" key="4">
    <source>
        <dbReference type="EMBL" id="MDX2291616.1"/>
    </source>
</evidence>
<dbReference type="CDD" id="cd00827">
    <property type="entry name" value="init_cond_enzymes"/>
    <property type="match status" value="1"/>
</dbReference>
<accession>A0ABU4K1J5</accession>
<evidence type="ECO:0000259" key="3">
    <source>
        <dbReference type="Pfam" id="PF08541"/>
    </source>
</evidence>
<evidence type="ECO:0000313" key="5">
    <source>
        <dbReference type="Proteomes" id="UP001278571"/>
    </source>
</evidence>
<keyword evidence="5" id="KW-1185">Reference proteome</keyword>
<dbReference type="InterPro" id="IPR016039">
    <property type="entry name" value="Thiolase-like"/>
</dbReference>
<dbReference type="InterPro" id="IPR013747">
    <property type="entry name" value="ACP_syn_III_C"/>
</dbReference>
<dbReference type="PANTHER" id="PTHR34069">
    <property type="entry name" value="3-OXOACYL-[ACYL-CARRIER-PROTEIN] SYNTHASE 3"/>
    <property type="match status" value="1"/>
</dbReference>
<organism evidence="4 5">
    <name type="scientific">Streptomyces roseolus</name>
    <dbReference type="NCBI Taxonomy" id="67358"/>
    <lineage>
        <taxon>Bacteria</taxon>
        <taxon>Bacillati</taxon>
        <taxon>Actinomycetota</taxon>
        <taxon>Actinomycetes</taxon>
        <taxon>Kitasatosporales</taxon>
        <taxon>Streptomycetaceae</taxon>
        <taxon>Streptomyces</taxon>
    </lineage>
</organism>
<protein>
    <submittedName>
        <fullName evidence="4">Ketoacyl-ACP synthase III family protein</fullName>
    </submittedName>
</protein>
<keyword evidence="2" id="KW-0012">Acyltransferase</keyword>
<reference evidence="4 5" key="1">
    <citation type="submission" date="2023-10" db="EMBL/GenBank/DDBJ databases">
        <authorList>
            <person name="Wang X.X."/>
        </authorList>
    </citation>
    <scope>NUCLEOTIDE SEQUENCE [LARGE SCALE GENOMIC DNA]</scope>
    <source>
        <strain evidence="4 5">NBRC 12816</strain>
    </source>
</reference>
<dbReference type="PANTHER" id="PTHR34069:SF2">
    <property type="entry name" value="BETA-KETOACYL-[ACYL-CARRIER-PROTEIN] SYNTHASE III"/>
    <property type="match status" value="1"/>
</dbReference>
<evidence type="ECO:0000256" key="1">
    <source>
        <dbReference type="ARBA" id="ARBA00022679"/>
    </source>
</evidence>
<dbReference type="SUPFAM" id="SSF53901">
    <property type="entry name" value="Thiolase-like"/>
    <property type="match status" value="1"/>
</dbReference>
<dbReference type="Gene3D" id="3.40.47.10">
    <property type="match status" value="2"/>
</dbReference>
<keyword evidence="1" id="KW-0808">Transferase</keyword>
<comment type="caution">
    <text evidence="4">The sequence shown here is derived from an EMBL/GenBank/DDBJ whole genome shotgun (WGS) entry which is preliminary data.</text>
</comment>
<gene>
    <name evidence="4" type="ORF">R2363_05440</name>
</gene>
<sequence>MRWSGMYIDAVSAVLGEPVDSARAVAEGRFSAEEAARSRQRAARVSDRPAPDLAIDAARLALDRAGRDPRDIGLLIHAGCFHQGISFANTAAYVQRGALGHGEAMAFELRQMSNGGMAALELAAAHLSAVPEVTAALLTTADRFAEPRFPRWTADRGLVFGDGGTAAVLSRTPGRLRLVATATHSEPSLEGLHRGDDLHHPPADPAAPLDLVARKRVFLEGTPLAETIARNEAGMLTAVKRCTEDAGCDVADMAAVVVPFFGADLSHKQCIGPLGVPEERTLLEYGLGVGHLGPGDQFAGLSHLLETGRIDTGDRVLLVGVGAGFVWTCAVVEVTGGAGAGADAEAGRD</sequence>
<feature type="domain" description="Beta-ketoacyl-[acyl-carrier-protein] synthase III C-terminal" evidence="3">
    <location>
        <begin position="244"/>
        <end position="333"/>
    </location>
</feature>